<organism evidence="1 2">
    <name type="scientific">Cereibacter changlensis JA139</name>
    <dbReference type="NCBI Taxonomy" id="1188249"/>
    <lineage>
        <taxon>Bacteria</taxon>
        <taxon>Pseudomonadati</taxon>
        <taxon>Pseudomonadota</taxon>
        <taxon>Alphaproteobacteria</taxon>
        <taxon>Rhodobacterales</taxon>
        <taxon>Paracoccaceae</taxon>
        <taxon>Cereibacter</taxon>
    </lineage>
</organism>
<evidence type="ECO:0000313" key="2">
    <source>
        <dbReference type="Proteomes" id="UP000241010"/>
    </source>
</evidence>
<evidence type="ECO:0000313" key="1">
    <source>
        <dbReference type="EMBL" id="PTE19933.1"/>
    </source>
</evidence>
<comment type="caution">
    <text evidence="1">The sequence shown here is derived from an EMBL/GenBank/DDBJ whole genome shotgun (WGS) entry which is preliminary data.</text>
</comment>
<dbReference type="RefSeq" id="WP_107665610.1">
    <property type="nucleotide sequence ID" value="NZ_PZKG01000160.1"/>
</dbReference>
<keyword evidence="2" id="KW-1185">Reference proteome</keyword>
<accession>A0A2T4JQ94</accession>
<dbReference type="Proteomes" id="UP000241010">
    <property type="component" value="Unassembled WGS sequence"/>
</dbReference>
<reference evidence="1 2" key="1">
    <citation type="submission" date="2018-03" db="EMBL/GenBank/DDBJ databases">
        <title>Cereibacter changlensis.</title>
        <authorList>
            <person name="Meyer T.E."/>
            <person name="Miller S."/>
            <person name="Lodha T."/>
            <person name="Gandham S."/>
            <person name="Chintalapati S."/>
            <person name="Chintalapati V.R."/>
        </authorList>
    </citation>
    <scope>NUCLEOTIDE SEQUENCE [LARGE SCALE GENOMIC DNA]</scope>
    <source>
        <strain evidence="1 2">JA139</strain>
    </source>
</reference>
<proteinExistence type="predicted"/>
<protein>
    <submittedName>
        <fullName evidence="1">Uncharacterized protein</fullName>
    </submittedName>
</protein>
<name>A0A2T4JQ94_9RHOB</name>
<dbReference type="EMBL" id="PZKG01000160">
    <property type="protein sequence ID" value="PTE19933.1"/>
    <property type="molecule type" value="Genomic_DNA"/>
</dbReference>
<dbReference type="OrthoDB" id="7727719at2"/>
<dbReference type="AlphaFoldDB" id="A0A2T4JQ94"/>
<gene>
    <name evidence="1" type="ORF">C5F48_20300</name>
</gene>
<sequence length="84" mass="9697">MKNPARNNEHARASRRWFSNMLWRAFPSTSERELSHKAARALDVSPRQVVNWLREEHDASLRYVTAVLAIAGAEVVFKHIEGKK</sequence>